<dbReference type="AlphaFoldDB" id="A0A2R6QQD0"/>
<evidence type="ECO:0000313" key="1">
    <source>
        <dbReference type="EMBL" id="PSS12139.1"/>
    </source>
</evidence>
<dbReference type="OrthoDB" id="1914915at2759"/>
<accession>A0A2R6QQD0</accession>
<dbReference type="EMBL" id="NKQK01000014">
    <property type="protein sequence ID" value="PSS12139.1"/>
    <property type="molecule type" value="Genomic_DNA"/>
</dbReference>
<gene>
    <name evidence="1" type="ORF">CEY00_Acc16350</name>
</gene>
<keyword evidence="2" id="KW-1185">Reference proteome</keyword>
<reference evidence="1 2" key="1">
    <citation type="submission" date="2017-07" db="EMBL/GenBank/DDBJ databases">
        <title>An improved, manually edited Actinidia chinensis var. chinensis (kiwifruit) genome highlights the challenges associated with draft genomes and gene prediction in plants.</title>
        <authorList>
            <person name="Pilkington S."/>
            <person name="Crowhurst R."/>
            <person name="Hilario E."/>
            <person name="Nardozza S."/>
            <person name="Fraser L."/>
            <person name="Peng Y."/>
            <person name="Gunaseelan K."/>
            <person name="Simpson R."/>
            <person name="Tahir J."/>
            <person name="Deroles S."/>
            <person name="Templeton K."/>
            <person name="Luo Z."/>
            <person name="Davy M."/>
            <person name="Cheng C."/>
            <person name="Mcneilage M."/>
            <person name="Scaglione D."/>
            <person name="Liu Y."/>
            <person name="Zhang Q."/>
            <person name="Datson P."/>
            <person name="De Silva N."/>
            <person name="Gardiner S."/>
            <person name="Bassett H."/>
            <person name="Chagne D."/>
            <person name="Mccallum J."/>
            <person name="Dzierzon H."/>
            <person name="Deng C."/>
            <person name="Wang Y.-Y."/>
            <person name="Barron N."/>
            <person name="Manako K."/>
            <person name="Bowen J."/>
            <person name="Foster T."/>
            <person name="Erridge Z."/>
            <person name="Tiffin H."/>
            <person name="Waite C."/>
            <person name="Davies K."/>
            <person name="Grierson E."/>
            <person name="Laing W."/>
            <person name="Kirk R."/>
            <person name="Chen X."/>
            <person name="Wood M."/>
            <person name="Montefiori M."/>
            <person name="Brummell D."/>
            <person name="Schwinn K."/>
            <person name="Catanach A."/>
            <person name="Fullerton C."/>
            <person name="Li D."/>
            <person name="Meiyalaghan S."/>
            <person name="Nieuwenhuizen N."/>
            <person name="Read N."/>
            <person name="Prakash R."/>
            <person name="Hunter D."/>
            <person name="Zhang H."/>
            <person name="Mckenzie M."/>
            <person name="Knabel M."/>
            <person name="Harris A."/>
            <person name="Allan A."/>
            <person name="Chen A."/>
            <person name="Janssen B."/>
            <person name="Plunkett B."/>
            <person name="Dwamena C."/>
            <person name="Voogd C."/>
            <person name="Leif D."/>
            <person name="Lafferty D."/>
            <person name="Souleyre E."/>
            <person name="Varkonyi-Gasic E."/>
            <person name="Gambi F."/>
            <person name="Hanley J."/>
            <person name="Yao J.-L."/>
            <person name="Cheung J."/>
            <person name="David K."/>
            <person name="Warren B."/>
            <person name="Marsh K."/>
            <person name="Snowden K."/>
            <person name="Lin-Wang K."/>
            <person name="Brian L."/>
            <person name="Martinez-Sanchez M."/>
            <person name="Wang M."/>
            <person name="Ileperuma N."/>
            <person name="Macnee N."/>
            <person name="Campin R."/>
            <person name="Mcatee P."/>
            <person name="Drummond R."/>
            <person name="Espley R."/>
            <person name="Ireland H."/>
            <person name="Wu R."/>
            <person name="Atkinson R."/>
            <person name="Karunairetnam S."/>
            <person name="Bulley S."/>
            <person name="Chunkath S."/>
            <person name="Hanley Z."/>
            <person name="Storey R."/>
            <person name="Thrimawithana A."/>
            <person name="Thomson S."/>
            <person name="David C."/>
            <person name="Testolin R."/>
        </authorList>
    </citation>
    <scope>NUCLEOTIDE SEQUENCE [LARGE SCALE GENOMIC DNA]</scope>
    <source>
        <strain evidence="2">cv. Red5</strain>
        <tissue evidence="1">Young leaf</tissue>
    </source>
</reference>
<comment type="caution">
    <text evidence="1">The sequence shown here is derived from an EMBL/GenBank/DDBJ whole genome shotgun (WGS) entry which is preliminary data.</text>
</comment>
<name>A0A2R6QQD0_ACTCC</name>
<sequence>MNAPQVCCQLMVWHQMGIQKVPDKYVLRRWSKNVKRVHTKVRICYDQSSMSIEARRHDNMCNLFNDVADLAEESQEKCDMVMTRVRELKRELMETLVVVQSNVVSLGNGTSIQGNDSLSLGDEVIPSKRSTNILDPEGKERKGRPPTKRRMNFMEKVVKKKRQTKKKALSNKKYKEIAVGDHIGTQVEKVEEIAVDDHIGTQESVANLNSHPSYMGHSMWPNMMPYNMPPNMAQGGIKFGENHNKVKFGEENNQVLRK</sequence>
<proteinExistence type="predicted"/>
<dbReference type="Proteomes" id="UP000241394">
    <property type="component" value="Chromosome LG14"/>
</dbReference>
<dbReference type="Gramene" id="PSS12139">
    <property type="protein sequence ID" value="PSS12139"/>
    <property type="gene ID" value="CEY00_Acc16350"/>
</dbReference>
<reference evidence="2" key="2">
    <citation type="journal article" date="2018" name="BMC Genomics">
        <title>A manually annotated Actinidia chinensis var. chinensis (kiwifruit) genome highlights the challenges associated with draft genomes and gene prediction in plants.</title>
        <authorList>
            <person name="Pilkington S.M."/>
            <person name="Crowhurst R."/>
            <person name="Hilario E."/>
            <person name="Nardozza S."/>
            <person name="Fraser L."/>
            <person name="Peng Y."/>
            <person name="Gunaseelan K."/>
            <person name="Simpson R."/>
            <person name="Tahir J."/>
            <person name="Deroles S.C."/>
            <person name="Templeton K."/>
            <person name="Luo Z."/>
            <person name="Davy M."/>
            <person name="Cheng C."/>
            <person name="McNeilage M."/>
            <person name="Scaglione D."/>
            <person name="Liu Y."/>
            <person name="Zhang Q."/>
            <person name="Datson P."/>
            <person name="De Silva N."/>
            <person name="Gardiner S.E."/>
            <person name="Bassett H."/>
            <person name="Chagne D."/>
            <person name="McCallum J."/>
            <person name="Dzierzon H."/>
            <person name="Deng C."/>
            <person name="Wang Y.Y."/>
            <person name="Barron L."/>
            <person name="Manako K."/>
            <person name="Bowen J."/>
            <person name="Foster T.M."/>
            <person name="Erridge Z.A."/>
            <person name="Tiffin H."/>
            <person name="Waite C.N."/>
            <person name="Davies K.M."/>
            <person name="Grierson E.P."/>
            <person name="Laing W.A."/>
            <person name="Kirk R."/>
            <person name="Chen X."/>
            <person name="Wood M."/>
            <person name="Montefiori M."/>
            <person name="Brummell D.A."/>
            <person name="Schwinn K.E."/>
            <person name="Catanach A."/>
            <person name="Fullerton C."/>
            <person name="Li D."/>
            <person name="Meiyalaghan S."/>
            <person name="Nieuwenhuizen N."/>
            <person name="Read N."/>
            <person name="Prakash R."/>
            <person name="Hunter D."/>
            <person name="Zhang H."/>
            <person name="McKenzie M."/>
            <person name="Knabel M."/>
            <person name="Harris A."/>
            <person name="Allan A.C."/>
            <person name="Gleave A."/>
            <person name="Chen A."/>
            <person name="Janssen B.J."/>
            <person name="Plunkett B."/>
            <person name="Ampomah-Dwamena C."/>
            <person name="Voogd C."/>
            <person name="Leif D."/>
            <person name="Lafferty D."/>
            <person name="Souleyre E.J.F."/>
            <person name="Varkonyi-Gasic E."/>
            <person name="Gambi F."/>
            <person name="Hanley J."/>
            <person name="Yao J.L."/>
            <person name="Cheung J."/>
            <person name="David K.M."/>
            <person name="Warren B."/>
            <person name="Marsh K."/>
            <person name="Snowden K.C."/>
            <person name="Lin-Wang K."/>
            <person name="Brian L."/>
            <person name="Martinez-Sanchez M."/>
            <person name="Wang M."/>
            <person name="Ileperuma N."/>
            <person name="Macnee N."/>
            <person name="Campin R."/>
            <person name="McAtee P."/>
            <person name="Drummond R.S.M."/>
            <person name="Espley R.V."/>
            <person name="Ireland H.S."/>
            <person name="Wu R."/>
            <person name="Atkinson R.G."/>
            <person name="Karunairetnam S."/>
            <person name="Bulley S."/>
            <person name="Chunkath S."/>
            <person name="Hanley Z."/>
            <person name="Storey R."/>
            <person name="Thrimawithana A.H."/>
            <person name="Thomson S."/>
            <person name="David C."/>
            <person name="Testolin R."/>
            <person name="Huang H."/>
            <person name="Hellens R.P."/>
            <person name="Schaffer R.J."/>
        </authorList>
    </citation>
    <scope>NUCLEOTIDE SEQUENCE [LARGE SCALE GENOMIC DNA]</scope>
    <source>
        <strain evidence="2">cv. Red5</strain>
    </source>
</reference>
<protein>
    <submittedName>
        <fullName evidence="1">Protein FAR1-RELATED SEQUENCE like</fullName>
    </submittedName>
</protein>
<dbReference type="InParanoid" id="A0A2R6QQD0"/>
<evidence type="ECO:0000313" key="2">
    <source>
        <dbReference type="Proteomes" id="UP000241394"/>
    </source>
</evidence>
<organism evidence="1 2">
    <name type="scientific">Actinidia chinensis var. chinensis</name>
    <name type="common">Chinese soft-hair kiwi</name>
    <dbReference type="NCBI Taxonomy" id="1590841"/>
    <lineage>
        <taxon>Eukaryota</taxon>
        <taxon>Viridiplantae</taxon>
        <taxon>Streptophyta</taxon>
        <taxon>Embryophyta</taxon>
        <taxon>Tracheophyta</taxon>
        <taxon>Spermatophyta</taxon>
        <taxon>Magnoliopsida</taxon>
        <taxon>eudicotyledons</taxon>
        <taxon>Gunneridae</taxon>
        <taxon>Pentapetalae</taxon>
        <taxon>asterids</taxon>
        <taxon>Ericales</taxon>
        <taxon>Actinidiaceae</taxon>
        <taxon>Actinidia</taxon>
    </lineage>
</organism>